<proteinExistence type="predicted"/>
<dbReference type="Pfam" id="PF00583">
    <property type="entry name" value="Acetyltransf_1"/>
    <property type="match status" value="1"/>
</dbReference>
<evidence type="ECO:0000313" key="2">
    <source>
        <dbReference type="EMBL" id="APU13409.1"/>
    </source>
</evidence>
<organism evidence="2 3">
    <name type="scientific">Actinoalloteichus fjordicus</name>
    <dbReference type="NCBI Taxonomy" id="1612552"/>
    <lineage>
        <taxon>Bacteria</taxon>
        <taxon>Bacillati</taxon>
        <taxon>Actinomycetota</taxon>
        <taxon>Actinomycetes</taxon>
        <taxon>Pseudonocardiales</taxon>
        <taxon>Pseudonocardiaceae</taxon>
        <taxon>Actinoalloteichus</taxon>
    </lineage>
</organism>
<keyword evidence="3" id="KW-1185">Reference proteome</keyword>
<dbReference type="InterPro" id="IPR000182">
    <property type="entry name" value="GNAT_dom"/>
</dbReference>
<dbReference type="Gene3D" id="3.40.630.30">
    <property type="match status" value="1"/>
</dbReference>
<sequence length="179" mass="19583">MSGTDTDDRPVRSIRIADTADIAGFLALLDDAVKWLCEHGSEGQWGSTPFSARESAVDRVTTWVRSGRVHLAEQDGTLLGAIALGPAPDYVPPTTVPEVYVVALVSGRDPAARGIGGRLLELAREFAVEQGVDRVRLDCWAGGEGRLIKYYQDRGFEPVETFDHHGWPGQILEQRLVSR</sequence>
<dbReference type="EMBL" id="CP016076">
    <property type="protein sequence ID" value="APU13409.1"/>
    <property type="molecule type" value="Genomic_DNA"/>
</dbReference>
<protein>
    <submittedName>
        <fullName evidence="2">Acetyltransferase (GNAT) family protein</fullName>
    </submittedName>
</protein>
<dbReference type="Proteomes" id="UP000185511">
    <property type="component" value="Chromosome"/>
</dbReference>
<reference evidence="3" key="1">
    <citation type="submission" date="2016-06" db="EMBL/GenBank/DDBJ databases">
        <title>Complete genome sequence of Actinoalloteichus fjordicus DSM 46855 (=ADI127-17), type strain of the new species Actinoalloteichus fjordicus.</title>
        <authorList>
            <person name="Ruckert C."/>
            <person name="Nouioui I."/>
            <person name="Willmese J."/>
            <person name="van Wezel G."/>
            <person name="Klenk H.-P."/>
            <person name="Kalinowski J."/>
            <person name="Zotchev S.B."/>
        </authorList>
    </citation>
    <scope>NUCLEOTIDE SEQUENCE [LARGE SCALE GENOMIC DNA]</scope>
    <source>
        <strain evidence="3">ADI127-7</strain>
    </source>
</reference>
<evidence type="ECO:0000313" key="3">
    <source>
        <dbReference type="Proteomes" id="UP000185511"/>
    </source>
</evidence>
<dbReference type="PROSITE" id="PS51186">
    <property type="entry name" value="GNAT"/>
    <property type="match status" value="1"/>
</dbReference>
<feature type="domain" description="N-acetyltransferase" evidence="1">
    <location>
        <begin position="12"/>
        <end position="177"/>
    </location>
</feature>
<dbReference type="SUPFAM" id="SSF55729">
    <property type="entry name" value="Acyl-CoA N-acyltransferases (Nat)"/>
    <property type="match status" value="1"/>
</dbReference>
<dbReference type="InterPro" id="IPR016181">
    <property type="entry name" value="Acyl_CoA_acyltransferase"/>
</dbReference>
<dbReference type="CDD" id="cd04301">
    <property type="entry name" value="NAT_SF"/>
    <property type="match status" value="1"/>
</dbReference>
<accession>A0AAC9LBR0</accession>
<gene>
    <name evidence="2" type="ORF">UA74_06690</name>
</gene>
<name>A0AAC9LBR0_9PSEU</name>
<dbReference type="AlphaFoldDB" id="A0AAC9LBR0"/>
<dbReference type="GO" id="GO:0016747">
    <property type="term" value="F:acyltransferase activity, transferring groups other than amino-acyl groups"/>
    <property type="evidence" value="ECO:0007669"/>
    <property type="project" value="InterPro"/>
</dbReference>
<evidence type="ECO:0000259" key="1">
    <source>
        <dbReference type="PROSITE" id="PS51186"/>
    </source>
</evidence>
<dbReference type="RefSeq" id="WP_075764043.1">
    <property type="nucleotide sequence ID" value="NZ_CP016076.1"/>
</dbReference>
<dbReference type="KEGG" id="acad:UA74_06690"/>